<evidence type="ECO:0000313" key="1">
    <source>
        <dbReference type="EMBL" id="MEX3934827.1"/>
    </source>
</evidence>
<reference evidence="1" key="1">
    <citation type="submission" date="2024-07" db="EMBL/GenBank/DDBJ databases">
        <title>A survey of Mimosa microsymbionts across Brazilian biomes reveals a high diversity of Paraburkholderia nodulating endemic species, but also that Cupriavidus is common as a symbiont of widespread species.</title>
        <authorList>
            <person name="Rouws L."/>
            <person name="Barauna A."/>
            <person name="Beukes C."/>
            <person name="Rouws J.R.C."/>
            <person name="De Faria S.M."/>
            <person name="Gross E."/>
            <person name="Bueno Dos Reis Junior F."/>
            <person name="Simon M.F."/>
            <person name="Maluk M."/>
            <person name="Odee D.W."/>
            <person name="Kenicer G."/>
            <person name="Young J.P.W."/>
            <person name="Reis V.M."/>
            <person name="Zilli J."/>
            <person name="James E.K."/>
        </authorList>
    </citation>
    <scope>NUCLEOTIDE SEQUENCE</scope>
    <source>
        <strain evidence="1">EG181B</strain>
    </source>
</reference>
<proteinExistence type="predicted"/>
<protein>
    <submittedName>
        <fullName evidence="1">HigA family addiction module antitoxin</fullName>
    </submittedName>
</protein>
<dbReference type="Proteomes" id="UP001558850">
    <property type="component" value="Unassembled WGS sequence"/>
</dbReference>
<comment type="caution">
    <text evidence="1">The sequence shown here is derived from an EMBL/GenBank/DDBJ whole genome shotgun (WGS) entry which is preliminary data.</text>
</comment>
<sequence>MEQIQTGSTGRPGNGMRPIHPGEVLREDFLLPLGMNASTLARALKVSISSVDEVVNEQRPVTAELALRLARYFGGSAESWMNMQQTYDLKVAQHAHGQRIEAEVTPRAPKESTLQ</sequence>
<accession>A0ACC6U5R9</accession>
<organism evidence="1 2">
    <name type="scientific">Paraburkholderia phymatum</name>
    <dbReference type="NCBI Taxonomy" id="148447"/>
    <lineage>
        <taxon>Bacteria</taxon>
        <taxon>Pseudomonadati</taxon>
        <taxon>Pseudomonadota</taxon>
        <taxon>Betaproteobacteria</taxon>
        <taxon>Burkholderiales</taxon>
        <taxon>Burkholderiaceae</taxon>
        <taxon>Paraburkholderia</taxon>
    </lineage>
</organism>
<keyword evidence="2" id="KW-1185">Reference proteome</keyword>
<evidence type="ECO:0000313" key="2">
    <source>
        <dbReference type="Proteomes" id="UP001558850"/>
    </source>
</evidence>
<name>A0ACC6U5R9_9BURK</name>
<gene>
    <name evidence="1" type="ORF">AB4Y32_24070</name>
</gene>
<dbReference type="EMBL" id="JBFRCH010000015">
    <property type="protein sequence ID" value="MEX3934827.1"/>
    <property type="molecule type" value="Genomic_DNA"/>
</dbReference>